<evidence type="ECO:0000256" key="5">
    <source>
        <dbReference type="SAM" id="MobiDB-lite"/>
    </source>
</evidence>
<evidence type="ECO:0000256" key="2">
    <source>
        <dbReference type="ARBA" id="ARBA00022771"/>
    </source>
</evidence>
<dbReference type="Gene3D" id="3.30.40.10">
    <property type="entry name" value="Zinc/RING finger domain, C3HC4 (zinc finger)"/>
    <property type="match status" value="1"/>
</dbReference>
<feature type="region of interest" description="Disordered" evidence="5">
    <location>
        <begin position="150"/>
        <end position="169"/>
    </location>
</feature>
<dbReference type="PROSITE" id="PS50089">
    <property type="entry name" value="ZF_RING_2"/>
    <property type="match status" value="1"/>
</dbReference>
<evidence type="ECO:0000256" key="4">
    <source>
        <dbReference type="PROSITE-ProRule" id="PRU00175"/>
    </source>
</evidence>
<organism evidence="7 8">
    <name type="scientific">Hibiscus sabdariffa</name>
    <name type="common">roselle</name>
    <dbReference type="NCBI Taxonomy" id="183260"/>
    <lineage>
        <taxon>Eukaryota</taxon>
        <taxon>Viridiplantae</taxon>
        <taxon>Streptophyta</taxon>
        <taxon>Embryophyta</taxon>
        <taxon>Tracheophyta</taxon>
        <taxon>Spermatophyta</taxon>
        <taxon>Magnoliopsida</taxon>
        <taxon>eudicotyledons</taxon>
        <taxon>Gunneridae</taxon>
        <taxon>Pentapetalae</taxon>
        <taxon>rosids</taxon>
        <taxon>malvids</taxon>
        <taxon>Malvales</taxon>
        <taxon>Malvaceae</taxon>
        <taxon>Malvoideae</taxon>
        <taxon>Hibiscus</taxon>
    </lineage>
</organism>
<protein>
    <recommendedName>
        <fullName evidence="6">RING-type domain-containing protein</fullName>
    </recommendedName>
</protein>
<evidence type="ECO:0000313" key="8">
    <source>
        <dbReference type="Proteomes" id="UP001472677"/>
    </source>
</evidence>
<keyword evidence="3" id="KW-0862">Zinc</keyword>
<evidence type="ECO:0000313" key="7">
    <source>
        <dbReference type="EMBL" id="KAK8572091.1"/>
    </source>
</evidence>
<accession>A0ABR2F4Z6</accession>
<dbReference type="SUPFAM" id="SSF57850">
    <property type="entry name" value="RING/U-box"/>
    <property type="match status" value="1"/>
</dbReference>
<gene>
    <name evidence="7" type="ORF">V6N12_028153</name>
</gene>
<comment type="caution">
    <text evidence="7">The sequence shown here is derived from an EMBL/GenBank/DDBJ whole genome shotgun (WGS) entry which is preliminary data.</text>
</comment>
<dbReference type="PANTHER" id="PTHR45931">
    <property type="entry name" value="SI:CH211-59O9.10"/>
    <property type="match status" value="1"/>
</dbReference>
<dbReference type="InterPro" id="IPR001841">
    <property type="entry name" value="Znf_RING"/>
</dbReference>
<dbReference type="EMBL" id="JBBPBM010000008">
    <property type="protein sequence ID" value="KAK8572091.1"/>
    <property type="molecule type" value="Genomic_DNA"/>
</dbReference>
<dbReference type="InterPro" id="IPR013083">
    <property type="entry name" value="Znf_RING/FYVE/PHD"/>
</dbReference>
<sequence length="245" mass="26397">MGESGLSHMNGGFGIERPTASGYSIPYLFSSMEAPQNKPPLSSFSSSSVFEIEVKATFVIVHRIPGAGDEPSVEVGRIISQVIHEFPLDDLINDGNGAVLDMLDSMRVPVQPSMVEEIAATAVRLAVDARNRDGKVFRMEVAVEAVVDNVPDFGNDDDDDDDDDDSDDEGVAMTAEEVAESVGKTVVDEAGKECPICLEELVVGGEAACVPCSHSFHEVCIVTWLKKKKRCPCCRLDFSKVKGEV</sequence>
<keyword evidence="2 4" id="KW-0863">Zinc-finger</keyword>
<evidence type="ECO:0000256" key="3">
    <source>
        <dbReference type="ARBA" id="ARBA00022833"/>
    </source>
</evidence>
<keyword evidence="1" id="KW-0479">Metal-binding</keyword>
<dbReference type="PANTHER" id="PTHR45931:SF16">
    <property type="entry name" value="RING_U-BOX SUPERFAMILY PROTEIN"/>
    <property type="match status" value="1"/>
</dbReference>
<proteinExistence type="predicted"/>
<keyword evidence="8" id="KW-1185">Reference proteome</keyword>
<dbReference type="InterPro" id="IPR051834">
    <property type="entry name" value="RING_finger_E3_ligase"/>
</dbReference>
<feature type="domain" description="RING-type" evidence="6">
    <location>
        <begin position="194"/>
        <end position="235"/>
    </location>
</feature>
<dbReference type="SMART" id="SM00184">
    <property type="entry name" value="RING"/>
    <property type="match status" value="1"/>
</dbReference>
<feature type="compositionally biased region" description="Acidic residues" evidence="5">
    <location>
        <begin position="154"/>
        <end position="169"/>
    </location>
</feature>
<reference evidence="7 8" key="1">
    <citation type="journal article" date="2024" name="G3 (Bethesda)">
        <title>Genome assembly of Hibiscus sabdariffa L. provides insights into metabolisms of medicinal natural products.</title>
        <authorList>
            <person name="Kim T."/>
        </authorList>
    </citation>
    <scope>NUCLEOTIDE SEQUENCE [LARGE SCALE GENOMIC DNA]</scope>
    <source>
        <strain evidence="7">TK-2024</strain>
        <tissue evidence="7">Old leaves</tissue>
    </source>
</reference>
<dbReference type="Pfam" id="PF13639">
    <property type="entry name" value="zf-RING_2"/>
    <property type="match status" value="1"/>
</dbReference>
<name>A0ABR2F4Z6_9ROSI</name>
<dbReference type="Proteomes" id="UP001472677">
    <property type="component" value="Unassembled WGS sequence"/>
</dbReference>
<evidence type="ECO:0000256" key="1">
    <source>
        <dbReference type="ARBA" id="ARBA00022723"/>
    </source>
</evidence>
<evidence type="ECO:0000259" key="6">
    <source>
        <dbReference type="PROSITE" id="PS50089"/>
    </source>
</evidence>